<accession>B0C1S3</accession>
<evidence type="ECO:0000313" key="1">
    <source>
        <dbReference type="EMBL" id="ABW26089.1"/>
    </source>
</evidence>
<organism evidence="1 2">
    <name type="scientific">Acaryochloris marina (strain MBIC 11017)</name>
    <dbReference type="NCBI Taxonomy" id="329726"/>
    <lineage>
        <taxon>Bacteria</taxon>
        <taxon>Bacillati</taxon>
        <taxon>Cyanobacteriota</taxon>
        <taxon>Cyanophyceae</taxon>
        <taxon>Acaryochloridales</taxon>
        <taxon>Acaryochloridaceae</taxon>
        <taxon>Acaryochloris</taxon>
    </lineage>
</organism>
<proteinExistence type="predicted"/>
<dbReference type="Proteomes" id="UP000000268">
    <property type="component" value="Chromosome"/>
</dbReference>
<dbReference type="AlphaFoldDB" id="B0C1S3"/>
<dbReference type="KEGG" id="amr:AM1_1049"/>
<name>B0C1S3_ACAM1</name>
<reference evidence="1 2" key="1">
    <citation type="journal article" date="2008" name="Proc. Natl. Acad. Sci. U.S.A.">
        <title>Niche adaptation and genome expansion in the chlorophyll d-producing cyanobacterium Acaryochloris marina.</title>
        <authorList>
            <person name="Swingley W.D."/>
            <person name="Chen M."/>
            <person name="Cheung P.C."/>
            <person name="Conrad A.L."/>
            <person name="Dejesa L.C."/>
            <person name="Hao J."/>
            <person name="Honchak B.M."/>
            <person name="Karbach L.E."/>
            <person name="Kurdoglu A."/>
            <person name="Lahiri S."/>
            <person name="Mastrian S.D."/>
            <person name="Miyashita H."/>
            <person name="Page L."/>
            <person name="Ramakrishna P."/>
            <person name="Satoh S."/>
            <person name="Sattley W.M."/>
            <person name="Shimada Y."/>
            <person name="Taylor H.L."/>
            <person name="Tomo T."/>
            <person name="Tsuchiya T."/>
            <person name="Wang Z.T."/>
            <person name="Raymond J."/>
            <person name="Mimuro M."/>
            <person name="Blankenship R.E."/>
            <person name="Touchman J.W."/>
        </authorList>
    </citation>
    <scope>NUCLEOTIDE SEQUENCE [LARGE SCALE GENOMIC DNA]</scope>
    <source>
        <strain evidence="2">MBIC 11017</strain>
    </source>
</reference>
<evidence type="ECO:0000313" key="2">
    <source>
        <dbReference type="Proteomes" id="UP000000268"/>
    </source>
</evidence>
<gene>
    <name evidence="1" type="ordered locus">AM1_1049</name>
</gene>
<keyword evidence="2" id="KW-1185">Reference proteome</keyword>
<dbReference type="HOGENOM" id="CLU_3178815_0_0_3"/>
<protein>
    <submittedName>
        <fullName evidence="1">Uncharacterized protein</fullName>
    </submittedName>
</protein>
<dbReference type="EMBL" id="CP000828">
    <property type="protein sequence ID" value="ABW26089.1"/>
    <property type="molecule type" value="Genomic_DNA"/>
</dbReference>
<sequence length="46" mass="5434">MEQVLMLITSSLKNLKWTGYILKRFFLKLIHPSLPPTMLKIHKPQV</sequence>